<evidence type="ECO:0000313" key="6">
    <source>
        <dbReference type="EMBL" id="KAG2427951.1"/>
    </source>
</evidence>
<keyword evidence="7" id="KW-1185">Reference proteome</keyword>
<dbReference type="Pfam" id="PF00389">
    <property type="entry name" value="2-Hacid_dh"/>
    <property type="match status" value="1"/>
</dbReference>
<evidence type="ECO:0000256" key="3">
    <source>
        <dbReference type="RuleBase" id="RU003719"/>
    </source>
</evidence>
<evidence type="ECO:0008006" key="8">
    <source>
        <dbReference type="Google" id="ProtNLM"/>
    </source>
</evidence>
<protein>
    <recommendedName>
        <fullName evidence="8">Hydroxypyruvate reductase</fullName>
    </recommendedName>
</protein>
<evidence type="ECO:0000259" key="4">
    <source>
        <dbReference type="Pfam" id="PF00389"/>
    </source>
</evidence>
<dbReference type="SUPFAM" id="SSF51735">
    <property type="entry name" value="NAD(P)-binding Rossmann-fold domains"/>
    <property type="match status" value="1"/>
</dbReference>
<dbReference type="GO" id="GO:0005829">
    <property type="term" value="C:cytosol"/>
    <property type="evidence" value="ECO:0007669"/>
    <property type="project" value="TreeGrafter"/>
</dbReference>
<dbReference type="OrthoDB" id="9991913at2759"/>
<feature type="domain" description="D-isomer specific 2-hydroxyacid dehydrogenase NAD-binding" evidence="5">
    <location>
        <begin position="161"/>
        <end position="354"/>
    </location>
</feature>
<comment type="similarity">
    <text evidence="1 3">Belongs to the D-isomer specific 2-hydroxyacid dehydrogenase family.</text>
</comment>
<feature type="domain" description="D-isomer specific 2-hydroxyacid dehydrogenase catalytic" evidence="4">
    <location>
        <begin position="51"/>
        <end position="380"/>
    </location>
</feature>
<dbReference type="EMBL" id="JAEHOC010000037">
    <property type="protein sequence ID" value="KAG2427951.1"/>
    <property type="molecule type" value="Genomic_DNA"/>
</dbReference>
<evidence type="ECO:0000313" key="7">
    <source>
        <dbReference type="Proteomes" id="UP000650467"/>
    </source>
</evidence>
<dbReference type="PROSITE" id="PS00065">
    <property type="entry name" value="D_2_HYDROXYACID_DH_1"/>
    <property type="match status" value="1"/>
</dbReference>
<reference evidence="6" key="1">
    <citation type="journal article" date="2020" name="bioRxiv">
        <title>Comparative genomics of Chlamydomonas.</title>
        <authorList>
            <person name="Craig R.J."/>
            <person name="Hasan A.R."/>
            <person name="Ness R.W."/>
            <person name="Keightley P.D."/>
        </authorList>
    </citation>
    <scope>NUCLEOTIDE SEQUENCE</scope>
    <source>
        <strain evidence="6">SAG 7.73</strain>
    </source>
</reference>
<dbReference type="GO" id="GO:0008465">
    <property type="term" value="F:hydroxypyruvate reductase (NADH) activity"/>
    <property type="evidence" value="ECO:0007669"/>
    <property type="project" value="TreeGrafter"/>
</dbReference>
<gene>
    <name evidence="6" type="ORF">HXX76_011938</name>
</gene>
<organism evidence="6 7">
    <name type="scientific">Chlamydomonas incerta</name>
    <dbReference type="NCBI Taxonomy" id="51695"/>
    <lineage>
        <taxon>Eukaryota</taxon>
        <taxon>Viridiplantae</taxon>
        <taxon>Chlorophyta</taxon>
        <taxon>core chlorophytes</taxon>
        <taxon>Chlorophyceae</taxon>
        <taxon>CS clade</taxon>
        <taxon>Chlamydomonadales</taxon>
        <taxon>Chlamydomonadaceae</taxon>
        <taxon>Chlamydomonas</taxon>
    </lineage>
</organism>
<dbReference type="CDD" id="cd05301">
    <property type="entry name" value="GDH"/>
    <property type="match status" value="1"/>
</dbReference>
<dbReference type="Gene3D" id="3.40.50.720">
    <property type="entry name" value="NAD(P)-binding Rossmann-like Domain"/>
    <property type="match status" value="2"/>
</dbReference>
<proteinExistence type="inferred from homology"/>
<evidence type="ECO:0000256" key="1">
    <source>
        <dbReference type="ARBA" id="ARBA00005854"/>
    </source>
</evidence>
<dbReference type="Pfam" id="PF02826">
    <property type="entry name" value="2-Hacid_dh_C"/>
    <property type="match status" value="1"/>
</dbReference>
<keyword evidence="2 3" id="KW-0560">Oxidoreductase</keyword>
<dbReference type="InterPro" id="IPR036291">
    <property type="entry name" value="NAD(P)-bd_dom_sf"/>
</dbReference>
<dbReference type="PANTHER" id="PTHR10996:SF257">
    <property type="entry name" value="GLYOXYLATE REDUCTASE 1"/>
    <property type="match status" value="1"/>
</dbReference>
<evidence type="ECO:0000256" key="2">
    <source>
        <dbReference type="ARBA" id="ARBA00023002"/>
    </source>
</evidence>
<dbReference type="GO" id="GO:0030267">
    <property type="term" value="F:glyoxylate reductase (NADPH) activity"/>
    <property type="evidence" value="ECO:0007669"/>
    <property type="project" value="TreeGrafter"/>
</dbReference>
<dbReference type="InterPro" id="IPR006139">
    <property type="entry name" value="D-isomer_2_OHA_DH_cat_dom"/>
</dbReference>
<comment type="caution">
    <text evidence="6">The sequence shown here is derived from an EMBL/GenBank/DDBJ whole genome shotgun (WGS) entry which is preliminary data.</text>
</comment>
<dbReference type="InterPro" id="IPR029752">
    <property type="entry name" value="D-isomer_DH_CS1"/>
</dbReference>
<accession>A0A835SLU2</accession>
<dbReference type="AlphaFoldDB" id="A0A835SLU2"/>
<dbReference type="SUPFAM" id="SSF52283">
    <property type="entry name" value="Formate/glycerate dehydrogenase catalytic domain-like"/>
    <property type="match status" value="1"/>
</dbReference>
<evidence type="ECO:0000259" key="5">
    <source>
        <dbReference type="Pfam" id="PF02826"/>
    </source>
</evidence>
<dbReference type="InterPro" id="IPR006140">
    <property type="entry name" value="D-isomer_DH_NAD-bd"/>
</dbReference>
<dbReference type="GO" id="GO:0051287">
    <property type="term" value="F:NAD binding"/>
    <property type="evidence" value="ECO:0007669"/>
    <property type="project" value="InterPro"/>
</dbReference>
<dbReference type="Proteomes" id="UP000650467">
    <property type="component" value="Unassembled WGS sequence"/>
</dbReference>
<dbReference type="PANTHER" id="PTHR10996">
    <property type="entry name" value="2-HYDROXYACID DEHYDROGENASE-RELATED"/>
    <property type="match status" value="1"/>
</dbReference>
<sequence>MALARAFASVASLTRQGESKLGFAGKAFASTTTVNGVPVEVHNEGGSKRVVVTKTLPGERWLQFLINAGCRVEVSKHPDVILSNATIKQLMGTKCDGVIGQLTEDWGSELFEALKQAGGKAYSNYAVGYNNVKVDEATKRGIPVGNTPGVLTETTAELAAALTLAAARRVPEADVFMRSGKYKGWLPSLFVGQLLQNKTVGIIGAGRIGAAYARMMVEGHKMNLVYFDPYPNKQLEDYIRLYGELLRHRGEPPVAVKRVETVEEVLKEADVVSLHCNLDASTRHLINSQRLALMKPTAVLVNAARGPCIDEAALVAHLKANPEFRCGLDVFEDEPAMKPGLADCPNAVIVPHIASASLWTRSGMATLAAANVAGILSGYPVWNKQDILGFVDKPLAAAPHAAPSIVNAKELKLKMVAE</sequence>
<name>A0A835SLU2_CHLIN</name>
<dbReference type="InterPro" id="IPR050223">
    <property type="entry name" value="D-isomer_2-hydroxyacid_DH"/>
</dbReference>